<sequence>MGNETPARVTGYYVVFPYIPEDSMENNPYMRNIAKNEDWPLLATASPRDMYEGTIKMFMDYAATSLEHMEHLEQTKGETRTFENTVEPLLHDEYEVNYAFQTLLLKMVTDWSDTHNNMINADMHHVTIMWARDMFEKLTAPAFQAAIKEMYDKKDGLDEWQLRLLEWYILELKANGHDRQDEKTRKILGSWNRFIDQYRSKYITNVMATNDQHKFVLQDKSALADAPPHILQTLAADQSKWETGPWVGYMAPRRIFALMQYCGDRQIRAGAWEKWISKASFEHDFYNNSINIEELRHNNEGMAKVLGYTSTSEHRLANKMATSPETVRSMIQALERRVRPVFMDRMDAWRNYVHNNHLMSGDLYPHDLFYVCRKEAFAHYDVNHLDLMNYFPFWPTFENVTSVIGQLFNLTFKDITNTNLERAHPDAKIFAVADTSSGHHLGRLYVDPYDRQNKLCDWTTLLGRTESKERGLDKLVYLVGAASAPANGQPSLLHYEQLQRLLFHVGRSVQMLLSRAPYRDIAVPWAPFHASDWDSLDMFPTFCQFFLNKPNLLQAIASPHIKTGAQLHDDTAESTSLALSRASLFETYRTLFWSDFDLTLFEMEDRRQKFWLDLYRELHKEYFPWRLQRNDYQPCSFMPIFSRVPHYSGYYSKLWSEMLALDIHETFRLEGDESKTGERLKTLLLNKGAGDVAKELYRRFQGRDPSVGPICDFYDPPPFEEHQRLEENFS</sequence>
<gene>
    <name evidence="9" type="ORF">MSPICULIGERA_LOCUS17894</name>
</gene>
<evidence type="ECO:0000256" key="7">
    <source>
        <dbReference type="RuleBase" id="RU003435"/>
    </source>
</evidence>
<evidence type="ECO:0000256" key="2">
    <source>
        <dbReference type="ARBA" id="ARBA00022670"/>
    </source>
</evidence>
<dbReference type="Gene3D" id="1.10.1370.10">
    <property type="entry name" value="Neurolysin, domain 3"/>
    <property type="match status" value="1"/>
</dbReference>
<keyword evidence="3 7" id="KW-0479">Metal-binding</keyword>
<accession>A0AA36D2W6</accession>
<dbReference type="PANTHER" id="PTHR11804:SF83">
    <property type="entry name" value="LD37516P"/>
    <property type="match status" value="1"/>
</dbReference>
<keyword evidence="10" id="KW-1185">Reference proteome</keyword>
<evidence type="ECO:0000259" key="8">
    <source>
        <dbReference type="Pfam" id="PF01432"/>
    </source>
</evidence>
<evidence type="ECO:0000256" key="6">
    <source>
        <dbReference type="ARBA" id="ARBA00023049"/>
    </source>
</evidence>
<protein>
    <recommendedName>
        <fullName evidence="8">Peptidase M3A/M3B catalytic domain-containing protein</fullName>
    </recommendedName>
</protein>
<dbReference type="InterPro" id="IPR024079">
    <property type="entry name" value="MetalloPept_cat_dom_sf"/>
</dbReference>
<reference evidence="9" key="1">
    <citation type="submission" date="2023-06" db="EMBL/GenBank/DDBJ databases">
        <authorList>
            <person name="Delattre M."/>
        </authorList>
    </citation>
    <scope>NUCLEOTIDE SEQUENCE</scope>
    <source>
        <strain evidence="9">AF72</strain>
    </source>
</reference>
<feature type="non-terminal residue" evidence="9">
    <location>
        <position position="1"/>
    </location>
</feature>
<dbReference type="InterPro" id="IPR024077">
    <property type="entry name" value="Neurolysin/TOP_dom2"/>
</dbReference>
<dbReference type="FunFam" id="1.10.1370.10:FF:000010">
    <property type="entry name" value="Protein CBG00366"/>
    <property type="match status" value="1"/>
</dbReference>
<keyword evidence="2 7" id="KW-0645">Protease</keyword>
<dbReference type="GO" id="GO:0006508">
    <property type="term" value="P:proteolysis"/>
    <property type="evidence" value="ECO:0007669"/>
    <property type="project" value="UniProtKB-KW"/>
</dbReference>
<dbReference type="PANTHER" id="PTHR11804">
    <property type="entry name" value="PROTEASE M3 THIMET OLIGOPEPTIDASE-RELATED"/>
    <property type="match status" value="1"/>
</dbReference>
<dbReference type="AlphaFoldDB" id="A0AA36D2W6"/>
<evidence type="ECO:0000256" key="4">
    <source>
        <dbReference type="ARBA" id="ARBA00022801"/>
    </source>
</evidence>
<dbReference type="Gene3D" id="3.40.390.10">
    <property type="entry name" value="Collagenase (Catalytic Domain)"/>
    <property type="match status" value="1"/>
</dbReference>
<dbReference type="SUPFAM" id="SSF55486">
    <property type="entry name" value="Metalloproteases ('zincins'), catalytic domain"/>
    <property type="match status" value="1"/>
</dbReference>
<feature type="domain" description="Peptidase M3A/M3B catalytic" evidence="8">
    <location>
        <begin position="258"/>
        <end position="712"/>
    </location>
</feature>
<comment type="similarity">
    <text evidence="1 7">Belongs to the peptidase M3 family.</text>
</comment>
<evidence type="ECO:0000256" key="1">
    <source>
        <dbReference type="ARBA" id="ARBA00006040"/>
    </source>
</evidence>
<proteinExistence type="inferred from homology"/>
<evidence type="ECO:0000313" key="9">
    <source>
        <dbReference type="EMBL" id="CAJ0579686.1"/>
    </source>
</evidence>
<keyword evidence="5 7" id="KW-0862">Zinc</keyword>
<keyword evidence="4 7" id="KW-0378">Hydrolase</keyword>
<name>A0AA36D2W6_9BILA</name>
<comment type="caution">
    <text evidence="9">The sequence shown here is derived from an EMBL/GenBank/DDBJ whole genome shotgun (WGS) entry which is preliminary data.</text>
</comment>
<dbReference type="InterPro" id="IPR001567">
    <property type="entry name" value="Pept_M3A_M3B_dom"/>
</dbReference>
<organism evidence="9 10">
    <name type="scientific">Mesorhabditis spiculigera</name>
    <dbReference type="NCBI Taxonomy" id="96644"/>
    <lineage>
        <taxon>Eukaryota</taxon>
        <taxon>Metazoa</taxon>
        <taxon>Ecdysozoa</taxon>
        <taxon>Nematoda</taxon>
        <taxon>Chromadorea</taxon>
        <taxon>Rhabditida</taxon>
        <taxon>Rhabditina</taxon>
        <taxon>Rhabditomorpha</taxon>
        <taxon>Rhabditoidea</taxon>
        <taxon>Rhabditidae</taxon>
        <taxon>Mesorhabditinae</taxon>
        <taxon>Mesorhabditis</taxon>
    </lineage>
</organism>
<dbReference type="GO" id="GO:0046872">
    <property type="term" value="F:metal ion binding"/>
    <property type="evidence" value="ECO:0007669"/>
    <property type="project" value="UniProtKB-UniRule"/>
</dbReference>
<dbReference type="InterPro" id="IPR045090">
    <property type="entry name" value="Pept_M3A_M3B"/>
</dbReference>
<evidence type="ECO:0000256" key="3">
    <source>
        <dbReference type="ARBA" id="ARBA00022723"/>
    </source>
</evidence>
<comment type="cofactor">
    <cofactor evidence="7">
        <name>Zn(2+)</name>
        <dbReference type="ChEBI" id="CHEBI:29105"/>
    </cofactor>
    <text evidence="7">Binds 1 zinc ion.</text>
</comment>
<dbReference type="Proteomes" id="UP001177023">
    <property type="component" value="Unassembled WGS sequence"/>
</dbReference>
<dbReference type="FunFam" id="3.40.390.10:FF:000063">
    <property type="entry name" value="Putative cytosolic oligopeptidase A-like Protein"/>
    <property type="match status" value="1"/>
</dbReference>
<dbReference type="Pfam" id="PF01432">
    <property type="entry name" value="Peptidase_M3"/>
    <property type="match status" value="1"/>
</dbReference>
<evidence type="ECO:0000313" key="10">
    <source>
        <dbReference type="Proteomes" id="UP001177023"/>
    </source>
</evidence>
<dbReference type="EMBL" id="CATQJA010002657">
    <property type="protein sequence ID" value="CAJ0579686.1"/>
    <property type="molecule type" value="Genomic_DNA"/>
</dbReference>
<keyword evidence="6 7" id="KW-0482">Metalloprotease</keyword>
<evidence type="ECO:0000256" key="5">
    <source>
        <dbReference type="ARBA" id="ARBA00022833"/>
    </source>
</evidence>
<dbReference type="GO" id="GO:0004222">
    <property type="term" value="F:metalloendopeptidase activity"/>
    <property type="evidence" value="ECO:0007669"/>
    <property type="project" value="InterPro"/>
</dbReference>